<dbReference type="InterPro" id="IPR013094">
    <property type="entry name" value="AB_hydrolase_3"/>
</dbReference>
<dbReference type="SUPFAM" id="SSF53474">
    <property type="entry name" value="alpha/beta-Hydrolases"/>
    <property type="match status" value="1"/>
</dbReference>
<dbReference type="Pfam" id="PF07859">
    <property type="entry name" value="Abhydrolase_3"/>
    <property type="match status" value="1"/>
</dbReference>
<dbReference type="EMBL" id="WMBA01000101">
    <property type="protein sequence ID" value="MTD59391.1"/>
    <property type="molecule type" value="Genomic_DNA"/>
</dbReference>
<dbReference type="Proteomes" id="UP000440096">
    <property type="component" value="Unassembled WGS sequence"/>
</dbReference>
<protein>
    <submittedName>
        <fullName evidence="4">Alpha/beta hydrolase fold domain-containing protein</fullName>
    </submittedName>
</protein>
<dbReference type="PANTHER" id="PTHR48081">
    <property type="entry name" value="AB HYDROLASE SUPERFAMILY PROTEIN C4A8.06C"/>
    <property type="match status" value="1"/>
</dbReference>
<dbReference type="GO" id="GO:0016787">
    <property type="term" value="F:hydrolase activity"/>
    <property type="evidence" value="ECO:0007669"/>
    <property type="project" value="UniProtKB-KW"/>
</dbReference>
<dbReference type="AlphaFoldDB" id="A0A6N7ZC73"/>
<reference evidence="4 5" key="1">
    <citation type="submission" date="2019-11" db="EMBL/GenBank/DDBJ databases">
        <title>Draft genome of Amycolatopsis RM579.</title>
        <authorList>
            <person name="Duangmal K."/>
            <person name="Mingma R."/>
        </authorList>
    </citation>
    <scope>NUCLEOTIDE SEQUENCE [LARGE SCALE GENOMIC DNA]</scope>
    <source>
        <strain evidence="4 5">RM579</strain>
    </source>
</reference>
<organism evidence="4 5">
    <name type="scientific">Amycolatopsis pithecellobii</name>
    <dbReference type="NCBI Taxonomy" id="664692"/>
    <lineage>
        <taxon>Bacteria</taxon>
        <taxon>Bacillati</taxon>
        <taxon>Actinomycetota</taxon>
        <taxon>Actinomycetes</taxon>
        <taxon>Pseudonocardiales</taxon>
        <taxon>Pseudonocardiaceae</taxon>
        <taxon>Amycolatopsis</taxon>
    </lineage>
</organism>
<evidence type="ECO:0000256" key="2">
    <source>
        <dbReference type="SAM" id="MobiDB-lite"/>
    </source>
</evidence>
<keyword evidence="5" id="KW-1185">Reference proteome</keyword>
<name>A0A6N7ZC73_9PSEU</name>
<dbReference type="InterPro" id="IPR029058">
    <property type="entry name" value="AB_hydrolase_fold"/>
</dbReference>
<evidence type="ECO:0000259" key="3">
    <source>
        <dbReference type="Pfam" id="PF07859"/>
    </source>
</evidence>
<dbReference type="Gene3D" id="3.40.50.1820">
    <property type="entry name" value="alpha/beta hydrolase"/>
    <property type="match status" value="1"/>
</dbReference>
<keyword evidence="1 4" id="KW-0378">Hydrolase</keyword>
<accession>A0A6N7ZC73</accession>
<evidence type="ECO:0000313" key="4">
    <source>
        <dbReference type="EMBL" id="MTD59391.1"/>
    </source>
</evidence>
<comment type="caution">
    <text evidence="4">The sequence shown here is derived from an EMBL/GenBank/DDBJ whole genome shotgun (WGS) entry which is preliminary data.</text>
</comment>
<proteinExistence type="predicted"/>
<feature type="domain" description="Alpha/beta hydrolase fold-3" evidence="3">
    <location>
        <begin position="119"/>
        <end position="337"/>
    </location>
</feature>
<dbReference type="OrthoDB" id="3206739at2"/>
<dbReference type="PANTHER" id="PTHR48081:SF8">
    <property type="entry name" value="ALPHA_BETA HYDROLASE FOLD-3 DOMAIN-CONTAINING PROTEIN-RELATED"/>
    <property type="match status" value="1"/>
</dbReference>
<evidence type="ECO:0000256" key="1">
    <source>
        <dbReference type="ARBA" id="ARBA00022801"/>
    </source>
</evidence>
<sequence>MSLHSELGGQGRIGDPQMSPATDPRTDPRLLAALAAVGMDGPAVSSGVARDTTSAAFADMIVASHTGFEALYEALPNELSNDDATETEHTTRAIDGPDGNEITLHIFRPAGAAEALPALVYLHGGGMVLLNTVNKVHERWCRDLAASGLVVVAVDFRSAGSGQLAPFPQGLNDCAHAVAWVAEHRSELGISDKIVLQGESGGGNLVLAVVLKAKRDDTLGNISGAYAMVPYISGGYGWTRNRKLAELPSLVETDGYFLDCADMDLFVAAYDPTDAHREDPLAWPYFATVEDLTGLPPHVISVNELDPLRDEGIAYARRLAAAGVAVVGRVNLGVVHAADSIFRQALPDLYRSTIRDIRGFVGGLPA</sequence>
<dbReference type="InterPro" id="IPR050300">
    <property type="entry name" value="GDXG_lipolytic_enzyme"/>
</dbReference>
<evidence type="ECO:0000313" key="5">
    <source>
        <dbReference type="Proteomes" id="UP000440096"/>
    </source>
</evidence>
<feature type="region of interest" description="Disordered" evidence="2">
    <location>
        <begin position="1"/>
        <end position="26"/>
    </location>
</feature>
<gene>
    <name evidence="4" type="ORF">GKO32_36220</name>
</gene>
<dbReference type="RefSeq" id="WP_154761432.1">
    <property type="nucleotide sequence ID" value="NZ_WMBA01000101.1"/>
</dbReference>